<dbReference type="RefSeq" id="WP_074440044.1">
    <property type="nucleotide sequence ID" value="NZ_FMAU01000004.1"/>
</dbReference>
<accession>A0A1C4CY84</accession>
<organism evidence="1 2">
    <name type="scientific">[Bacillus] enclensis</name>
    <dbReference type="NCBI Taxonomy" id="1402860"/>
    <lineage>
        <taxon>Bacteria</taxon>
        <taxon>Bacillati</taxon>
        <taxon>Bacillota</taxon>
        <taxon>Bacilli</taxon>
        <taxon>Bacillales</taxon>
        <taxon>Bacillaceae</taxon>
        <taxon>Rossellomorea</taxon>
    </lineage>
</organism>
<name>A0A1C4CY84_9BACI</name>
<gene>
    <name evidence="1" type="ORF">GA0061094_3360</name>
</gene>
<evidence type="ECO:0000313" key="1">
    <source>
        <dbReference type="EMBL" id="SCC23992.1"/>
    </source>
</evidence>
<evidence type="ECO:0008006" key="3">
    <source>
        <dbReference type="Google" id="ProtNLM"/>
    </source>
</evidence>
<dbReference type="AlphaFoldDB" id="A0A1C4CY84"/>
<proteinExistence type="predicted"/>
<protein>
    <recommendedName>
        <fullName evidence="3">Transposase</fullName>
    </recommendedName>
</protein>
<dbReference type="EMBL" id="FMAU01000004">
    <property type="protein sequence ID" value="SCC23992.1"/>
    <property type="molecule type" value="Genomic_DNA"/>
</dbReference>
<dbReference type="Proteomes" id="UP000181997">
    <property type="component" value="Unassembled WGS sequence"/>
</dbReference>
<reference evidence="2" key="1">
    <citation type="submission" date="2016-08" db="EMBL/GenBank/DDBJ databases">
        <authorList>
            <person name="Varghese N."/>
            <person name="Submissions Spin"/>
        </authorList>
    </citation>
    <scope>NUCLEOTIDE SEQUENCE [LARGE SCALE GENOMIC DNA]</scope>
    <source>
        <strain evidence="2">SGD-1123</strain>
    </source>
</reference>
<dbReference type="OrthoDB" id="3193769at2"/>
<keyword evidence="2" id="KW-1185">Reference proteome</keyword>
<sequence length="114" mass="13254">MVNYRRILELHFEEVSQRTISSSTGHSRSTASDVVQRAKKLGVESLNDTMTNPWLETFLFPEKQAVEKGYFPIDWERVHKELQKKNVTLSLLHHEYSTEAREGGKIPLCLSYFL</sequence>
<evidence type="ECO:0000313" key="2">
    <source>
        <dbReference type="Proteomes" id="UP000181997"/>
    </source>
</evidence>